<accession>A0AA86PWM8</accession>
<comment type="caution">
    <text evidence="2">The sequence shown here is derived from an EMBL/GenBank/DDBJ whole genome shotgun (WGS) entry which is preliminary data.</text>
</comment>
<organism evidence="2">
    <name type="scientific">Hexamita inflata</name>
    <dbReference type="NCBI Taxonomy" id="28002"/>
    <lineage>
        <taxon>Eukaryota</taxon>
        <taxon>Metamonada</taxon>
        <taxon>Diplomonadida</taxon>
        <taxon>Hexamitidae</taxon>
        <taxon>Hexamitinae</taxon>
        <taxon>Hexamita</taxon>
    </lineage>
</organism>
<dbReference type="AlphaFoldDB" id="A0AA86PWM8"/>
<sequence length="565" mass="64482">MVQASSGLQSSAKEVQNSGVQEPFKTFKLQIPMLRSQVSNADTAQKQERPVEQDAVQPLPEEKQQPGAKPSLVLTFEKPRYQEQSAITETFEEENREEVQDGTVDIDFLGEERVQHLDLEKPEERVQPTAEECSCPHSTWSLKTKDAQELPLPLPDPDRQGTQSADTTHNGTQPEETRAVEQSAPPHPEAKEQKAGSVNCGMQPEDQRETKNAIEGKEQLCLIINSNLSLDDEKIGTKIDGLEDKYNQLIKNPEVKPKSVLNDDTVEQIEVLKEQKLIINNSKPNQIFQSGLNEQKETNSQQNVLLKDKQQLINNPESILIADEIVEQILSLKEQKLIQNNSIFQSINDEQTNKQTLNKQTVLLKKTKTDFSLSEFQNAKQQLLLQNAPLHAKSKSKPLQIRKYTVKNDEFFSEITVLKQIAKPVIQNMFTTPIVQRKKIQQDSLYLNSQNIDLKVENSQNKLYTSQLQNNQQHNQQQINQSQNNLTINQMQIHQNQKQEIKELVSSQLETSDQTQVIRSYQSHTENLNEKQDENVLLKHEVLFTEQSSISVAQQPNNVEQKRLI</sequence>
<dbReference type="Proteomes" id="UP001642409">
    <property type="component" value="Unassembled WGS sequence"/>
</dbReference>
<feature type="compositionally biased region" description="Basic and acidic residues" evidence="1">
    <location>
        <begin position="117"/>
        <end position="126"/>
    </location>
</feature>
<dbReference type="EMBL" id="CAXDID020000311">
    <property type="protein sequence ID" value="CAL6075073.1"/>
    <property type="molecule type" value="Genomic_DNA"/>
</dbReference>
<evidence type="ECO:0000313" key="4">
    <source>
        <dbReference type="Proteomes" id="UP001642409"/>
    </source>
</evidence>
<dbReference type="EMBL" id="CATOUU010000779">
    <property type="protein sequence ID" value="CAI9947745.1"/>
    <property type="molecule type" value="Genomic_DNA"/>
</dbReference>
<gene>
    <name evidence="2" type="ORF">HINF_LOCUS35390</name>
    <name evidence="3" type="ORF">HINF_LOCUS57031</name>
</gene>
<feature type="compositionally biased region" description="Polar residues" evidence="1">
    <location>
        <begin position="1"/>
        <end position="20"/>
    </location>
</feature>
<reference evidence="3 4" key="2">
    <citation type="submission" date="2024-07" db="EMBL/GenBank/DDBJ databases">
        <authorList>
            <person name="Akdeniz Z."/>
        </authorList>
    </citation>
    <scope>NUCLEOTIDE SEQUENCE [LARGE SCALE GENOMIC DNA]</scope>
</reference>
<feature type="region of interest" description="Disordered" evidence="1">
    <location>
        <begin position="1"/>
        <end position="22"/>
    </location>
</feature>
<proteinExistence type="predicted"/>
<feature type="region of interest" description="Disordered" evidence="1">
    <location>
        <begin position="38"/>
        <end position="73"/>
    </location>
</feature>
<keyword evidence="4" id="KW-1185">Reference proteome</keyword>
<feature type="compositionally biased region" description="Polar residues" evidence="1">
    <location>
        <begin position="160"/>
        <end position="174"/>
    </location>
</feature>
<feature type="region of interest" description="Disordered" evidence="1">
    <location>
        <begin position="117"/>
        <end position="213"/>
    </location>
</feature>
<reference evidence="2" key="1">
    <citation type="submission" date="2023-06" db="EMBL/GenBank/DDBJ databases">
        <authorList>
            <person name="Kurt Z."/>
        </authorList>
    </citation>
    <scope>NUCLEOTIDE SEQUENCE</scope>
</reference>
<evidence type="ECO:0000313" key="3">
    <source>
        <dbReference type="EMBL" id="CAL6075073.1"/>
    </source>
</evidence>
<name>A0AA86PWM8_9EUKA</name>
<protein>
    <submittedName>
        <fullName evidence="3">Hypothetical_protein</fullName>
    </submittedName>
</protein>
<evidence type="ECO:0000313" key="2">
    <source>
        <dbReference type="EMBL" id="CAI9947745.1"/>
    </source>
</evidence>
<evidence type="ECO:0000256" key="1">
    <source>
        <dbReference type="SAM" id="MobiDB-lite"/>
    </source>
</evidence>